<dbReference type="Pfam" id="PF00149">
    <property type="entry name" value="Metallophos"/>
    <property type="match status" value="1"/>
</dbReference>
<dbReference type="PANTHER" id="PTHR34990">
    <property type="entry name" value="UDP-2,3-DIACYLGLUCOSAMINE HYDROLASE-RELATED"/>
    <property type="match status" value="1"/>
</dbReference>
<dbReference type="Proteomes" id="UP001520878">
    <property type="component" value="Unassembled WGS sequence"/>
</dbReference>
<keyword evidence="3" id="KW-0479">Metal-binding</keyword>
<gene>
    <name evidence="7" type="ORF">LJ739_00110</name>
</gene>
<dbReference type="InterPro" id="IPR029052">
    <property type="entry name" value="Metallo-depent_PP-like"/>
</dbReference>
<feature type="domain" description="Calcineurin-like phosphoesterase" evidence="6">
    <location>
        <begin position="7"/>
        <end position="207"/>
    </location>
</feature>
<keyword evidence="8" id="KW-1185">Reference proteome</keyword>
<dbReference type="InterPro" id="IPR004843">
    <property type="entry name" value="Calcineurin-like_PHP"/>
</dbReference>
<dbReference type="InterPro" id="IPR043461">
    <property type="entry name" value="LpxH-like"/>
</dbReference>
<comment type="caution">
    <text evidence="7">The sequence shown here is derived from an EMBL/GenBank/DDBJ whole genome shotgun (WGS) entry which is preliminary data.</text>
</comment>
<keyword evidence="1" id="KW-1003">Cell membrane</keyword>
<keyword evidence="2" id="KW-0997">Cell inner membrane</keyword>
<evidence type="ECO:0000259" key="6">
    <source>
        <dbReference type="Pfam" id="PF00149"/>
    </source>
</evidence>
<dbReference type="CDD" id="cd07398">
    <property type="entry name" value="MPP_YbbF-LpxH"/>
    <property type="match status" value="1"/>
</dbReference>
<name>A0ABS8G466_9ALTE</name>
<evidence type="ECO:0000313" key="7">
    <source>
        <dbReference type="EMBL" id="MCC2614640.1"/>
    </source>
</evidence>
<dbReference type="EMBL" id="JAJEWP010000001">
    <property type="protein sequence ID" value="MCC2614640.1"/>
    <property type="molecule type" value="Genomic_DNA"/>
</dbReference>
<evidence type="ECO:0000256" key="5">
    <source>
        <dbReference type="ARBA" id="ARBA00023211"/>
    </source>
</evidence>
<sequence>MMGTHYKTVWLSDIHLGNKDCKADYLLNFLSHTHIDTLYLVGDIIDMWAMQNRMHWPDSHNQVLHRLMTLSQQGTRIVYLPGNHDAPLQKYDGMAFSNVTVKREHIHVTAQGKRLLVLHGDQFDEEVCFGRIHAWIGDKGYDLLLFLNRWYNRLQTARGRPYWSLAGYIKGHIKGAAKAIARYRQACIDRARTLGLDGVVCGHIHHPEILHIDGLTYFNDGDWIENCSALTEDHQGNLQLLRWTSQQGRGEVIDLHTEPSSGCNVGKPQAA</sequence>
<dbReference type="SUPFAM" id="SSF56300">
    <property type="entry name" value="Metallo-dependent phosphatases"/>
    <property type="match status" value="1"/>
</dbReference>
<dbReference type="PANTHER" id="PTHR34990:SF2">
    <property type="entry name" value="BLL8164 PROTEIN"/>
    <property type="match status" value="1"/>
</dbReference>
<dbReference type="Gene3D" id="3.60.21.10">
    <property type="match status" value="1"/>
</dbReference>
<evidence type="ECO:0000256" key="2">
    <source>
        <dbReference type="ARBA" id="ARBA00022519"/>
    </source>
</evidence>
<keyword evidence="5" id="KW-0464">Manganese</keyword>
<evidence type="ECO:0000256" key="1">
    <source>
        <dbReference type="ARBA" id="ARBA00022475"/>
    </source>
</evidence>
<protein>
    <submittedName>
        <fullName evidence="7">UDP-2,3-diacylglucosamine diphosphatase</fullName>
    </submittedName>
</protein>
<reference evidence="7 8" key="1">
    <citation type="submission" date="2021-10" db="EMBL/GenBank/DDBJ databases">
        <title>Draft genome of Aestuariibacter halophilus JC2043.</title>
        <authorList>
            <person name="Emsley S.A."/>
            <person name="Pfannmuller K.M."/>
            <person name="Ushijima B."/>
            <person name="Saw J.H."/>
            <person name="Videau P."/>
        </authorList>
    </citation>
    <scope>NUCLEOTIDE SEQUENCE [LARGE SCALE GENOMIC DNA]</scope>
    <source>
        <strain evidence="7 8">JC2043</strain>
    </source>
</reference>
<accession>A0ABS8G466</accession>
<keyword evidence="4" id="KW-0472">Membrane</keyword>
<evidence type="ECO:0000313" key="8">
    <source>
        <dbReference type="Proteomes" id="UP001520878"/>
    </source>
</evidence>
<proteinExistence type="predicted"/>
<evidence type="ECO:0000256" key="4">
    <source>
        <dbReference type="ARBA" id="ARBA00023136"/>
    </source>
</evidence>
<evidence type="ECO:0000256" key="3">
    <source>
        <dbReference type="ARBA" id="ARBA00022723"/>
    </source>
</evidence>
<organism evidence="7 8">
    <name type="scientific">Fluctibacter halophilus</name>
    <dbReference type="NCBI Taxonomy" id="226011"/>
    <lineage>
        <taxon>Bacteria</taxon>
        <taxon>Pseudomonadati</taxon>
        <taxon>Pseudomonadota</taxon>
        <taxon>Gammaproteobacteria</taxon>
        <taxon>Alteromonadales</taxon>
        <taxon>Alteromonadaceae</taxon>
        <taxon>Fluctibacter</taxon>
    </lineage>
</organism>